<dbReference type="Gene3D" id="1.10.3730.10">
    <property type="entry name" value="ProC C-terminal domain-like"/>
    <property type="match status" value="1"/>
</dbReference>
<keyword evidence="5 10" id="KW-0641">Proline biosynthesis</keyword>
<dbReference type="PIRSF" id="PIRSF000193">
    <property type="entry name" value="Pyrrol-5-carb_rd"/>
    <property type="match status" value="1"/>
</dbReference>
<comment type="similarity">
    <text evidence="2 10 13">Belongs to the pyrroline-5-carboxylate reductase family.</text>
</comment>
<dbReference type="EMBL" id="BSNM01000006">
    <property type="protein sequence ID" value="GLQ30559.1"/>
    <property type="molecule type" value="Genomic_DNA"/>
</dbReference>
<evidence type="ECO:0000256" key="2">
    <source>
        <dbReference type="ARBA" id="ARBA00005525"/>
    </source>
</evidence>
<dbReference type="InterPro" id="IPR029036">
    <property type="entry name" value="P5CR_dimer"/>
</dbReference>
<comment type="pathway">
    <text evidence="1 10 13">Amino-acid biosynthesis; L-proline biosynthesis; L-proline from L-glutamate 5-semialdehyde: step 1/1.</text>
</comment>
<proteinExistence type="inferred from homology"/>
<feature type="domain" description="Pyrroline-5-carboxylate reductase catalytic N-terminal" evidence="14">
    <location>
        <begin position="6"/>
        <end position="100"/>
    </location>
</feature>
<dbReference type="GO" id="GO:0004735">
    <property type="term" value="F:pyrroline-5-carboxylate reductase activity"/>
    <property type="evidence" value="ECO:0007669"/>
    <property type="project" value="UniProtKB-UniRule"/>
</dbReference>
<dbReference type="InterPro" id="IPR036291">
    <property type="entry name" value="NAD(P)-bd_dom_sf"/>
</dbReference>
<keyword evidence="6 10" id="KW-0521">NADP</keyword>
<evidence type="ECO:0000256" key="7">
    <source>
        <dbReference type="ARBA" id="ARBA00023002"/>
    </source>
</evidence>
<evidence type="ECO:0000256" key="12">
    <source>
        <dbReference type="PIRSR" id="PIRSR000193-1"/>
    </source>
</evidence>
<dbReference type="GO" id="GO:0055129">
    <property type="term" value="P:L-proline biosynthetic process"/>
    <property type="evidence" value="ECO:0007669"/>
    <property type="project" value="UniProtKB-UniRule"/>
</dbReference>
<dbReference type="AlphaFoldDB" id="A0AA37S989"/>
<evidence type="ECO:0000256" key="4">
    <source>
        <dbReference type="ARBA" id="ARBA00022605"/>
    </source>
</evidence>
<keyword evidence="4 10" id="KW-0028">Amino-acid biosynthesis</keyword>
<evidence type="ECO:0000313" key="17">
    <source>
        <dbReference type="Proteomes" id="UP001161389"/>
    </source>
</evidence>
<protein>
    <recommendedName>
        <fullName evidence="10 11">Pyrroline-5-carboxylate reductase</fullName>
        <shortName evidence="10">P5C reductase</shortName>
        <shortName evidence="10">P5CR</shortName>
        <ecNumber evidence="10 11">1.5.1.2</ecNumber>
    </recommendedName>
    <alternativeName>
        <fullName evidence="10">PCA reductase</fullName>
    </alternativeName>
</protein>
<evidence type="ECO:0000259" key="15">
    <source>
        <dbReference type="Pfam" id="PF14748"/>
    </source>
</evidence>
<evidence type="ECO:0000259" key="14">
    <source>
        <dbReference type="Pfam" id="PF03807"/>
    </source>
</evidence>
<comment type="subcellular location">
    <subcellularLocation>
        <location evidence="10">Cytoplasm</location>
    </subcellularLocation>
</comment>
<dbReference type="InterPro" id="IPR000304">
    <property type="entry name" value="Pyrroline-COOH_reductase"/>
</dbReference>
<evidence type="ECO:0000256" key="6">
    <source>
        <dbReference type="ARBA" id="ARBA00022857"/>
    </source>
</evidence>
<feature type="binding site" evidence="12">
    <location>
        <position position="57"/>
    </location>
    <ligand>
        <name>NADPH</name>
        <dbReference type="ChEBI" id="CHEBI:57783"/>
    </ligand>
</feature>
<sequence length="274" mass="29149">MSTPSIAFIGAGNMAFSIIGGLIKQGVDPKKVWATNIDQESLNKLEQEFQVNTTTDNHQAISEADVVVLSVKPQVLKSVVTDLAETLKQNNPLIISIAAGIKAETLQDWIGQPLAIVRCMPNTPALLQCGASGLYKTAEVTDEQANVAETLMNAVGITLWVQNEQGIDAVTAVSGSGPAYYFLFMEAMQQAGEALGLDAETAKQLTLQTALGAARMAIESDDAPSELRRKVTSPGGTTEQAIQTFQKGNLEALVKQAMQAASDRSEELSEILAK</sequence>
<evidence type="ECO:0000256" key="3">
    <source>
        <dbReference type="ARBA" id="ARBA00022490"/>
    </source>
</evidence>
<dbReference type="FunFam" id="3.40.50.720:FF:000105">
    <property type="entry name" value="Pyrroline-5-carboxylate reductase"/>
    <property type="match status" value="1"/>
</dbReference>
<dbReference type="RefSeq" id="WP_284379617.1">
    <property type="nucleotide sequence ID" value="NZ_BSNM01000006.1"/>
</dbReference>
<reference evidence="16" key="1">
    <citation type="journal article" date="2014" name="Int. J. Syst. Evol. Microbiol.">
        <title>Complete genome sequence of Corynebacterium casei LMG S-19264T (=DSM 44701T), isolated from a smear-ripened cheese.</title>
        <authorList>
            <consortium name="US DOE Joint Genome Institute (JGI-PGF)"/>
            <person name="Walter F."/>
            <person name="Albersmeier A."/>
            <person name="Kalinowski J."/>
            <person name="Ruckert C."/>
        </authorList>
    </citation>
    <scope>NUCLEOTIDE SEQUENCE</scope>
    <source>
        <strain evidence="16">NBRC 110071</strain>
    </source>
</reference>
<dbReference type="NCBIfam" id="TIGR00112">
    <property type="entry name" value="proC"/>
    <property type="match status" value="1"/>
</dbReference>
<dbReference type="FunFam" id="1.10.3730.10:FF:000001">
    <property type="entry name" value="Pyrroline-5-carboxylate reductase"/>
    <property type="match status" value="1"/>
</dbReference>
<comment type="function">
    <text evidence="10">Catalyzes the reduction of 1-pyrroline-5-carboxylate (PCA) to L-proline.</text>
</comment>
<dbReference type="Gene3D" id="3.40.50.720">
    <property type="entry name" value="NAD(P)-binding Rossmann-like Domain"/>
    <property type="match status" value="1"/>
</dbReference>
<evidence type="ECO:0000256" key="5">
    <source>
        <dbReference type="ARBA" id="ARBA00022650"/>
    </source>
</evidence>
<accession>A0AA37S989</accession>
<dbReference type="Proteomes" id="UP001161389">
    <property type="component" value="Unassembled WGS sequence"/>
</dbReference>
<dbReference type="Pfam" id="PF14748">
    <property type="entry name" value="P5CR_dimer"/>
    <property type="match status" value="1"/>
</dbReference>
<dbReference type="InterPro" id="IPR028939">
    <property type="entry name" value="P5C_Rdtase_cat_N"/>
</dbReference>
<dbReference type="PROSITE" id="PS00521">
    <property type="entry name" value="P5CR"/>
    <property type="match status" value="1"/>
</dbReference>
<comment type="catalytic activity">
    <reaction evidence="9 10 13">
        <text>L-proline + NADP(+) = (S)-1-pyrroline-5-carboxylate + NADPH + 2 H(+)</text>
        <dbReference type="Rhea" id="RHEA:14109"/>
        <dbReference type="ChEBI" id="CHEBI:15378"/>
        <dbReference type="ChEBI" id="CHEBI:17388"/>
        <dbReference type="ChEBI" id="CHEBI:57783"/>
        <dbReference type="ChEBI" id="CHEBI:58349"/>
        <dbReference type="ChEBI" id="CHEBI:60039"/>
        <dbReference type="EC" id="1.5.1.2"/>
    </reaction>
</comment>
<dbReference type="EC" id="1.5.1.2" evidence="10 11"/>
<evidence type="ECO:0000256" key="9">
    <source>
        <dbReference type="ARBA" id="ARBA00052690"/>
    </source>
</evidence>
<dbReference type="HAMAP" id="MF_01925">
    <property type="entry name" value="P5C_reductase"/>
    <property type="match status" value="1"/>
</dbReference>
<organism evidence="16 17">
    <name type="scientific">Litoribrevibacter albus</name>
    <dbReference type="NCBI Taxonomy" id="1473156"/>
    <lineage>
        <taxon>Bacteria</taxon>
        <taxon>Pseudomonadati</taxon>
        <taxon>Pseudomonadota</taxon>
        <taxon>Gammaproteobacteria</taxon>
        <taxon>Oceanospirillales</taxon>
        <taxon>Oceanospirillaceae</taxon>
        <taxon>Litoribrevibacter</taxon>
    </lineage>
</organism>
<evidence type="ECO:0000256" key="13">
    <source>
        <dbReference type="RuleBase" id="RU003903"/>
    </source>
</evidence>
<evidence type="ECO:0000256" key="10">
    <source>
        <dbReference type="HAMAP-Rule" id="MF_01925"/>
    </source>
</evidence>
<comment type="caution">
    <text evidence="16">The sequence shown here is derived from an EMBL/GenBank/DDBJ whole genome shotgun (WGS) entry which is preliminary data.</text>
</comment>
<feature type="domain" description="Pyrroline-5-carboxylate reductase dimerisation" evidence="15">
    <location>
        <begin position="164"/>
        <end position="268"/>
    </location>
</feature>
<evidence type="ECO:0000256" key="11">
    <source>
        <dbReference type="NCBIfam" id="TIGR00112"/>
    </source>
</evidence>
<dbReference type="GO" id="GO:0005737">
    <property type="term" value="C:cytoplasm"/>
    <property type="evidence" value="ECO:0007669"/>
    <property type="project" value="UniProtKB-SubCell"/>
</dbReference>
<evidence type="ECO:0000256" key="1">
    <source>
        <dbReference type="ARBA" id="ARBA00005205"/>
    </source>
</evidence>
<comment type="catalytic activity">
    <reaction evidence="8 10">
        <text>L-proline + NAD(+) = (S)-1-pyrroline-5-carboxylate + NADH + 2 H(+)</text>
        <dbReference type="Rhea" id="RHEA:14105"/>
        <dbReference type="ChEBI" id="CHEBI:15378"/>
        <dbReference type="ChEBI" id="CHEBI:17388"/>
        <dbReference type="ChEBI" id="CHEBI:57540"/>
        <dbReference type="ChEBI" id="CHEBI:57945"/>
        <dbReference type="ChEBI" id="CHEBI:60039"/>
        <dbReference type="EC" id="1.5.1.2"/>
    </reaction>
</comment>
<evidence type="ECO:0000256" key="8">
    <source>
        <dbReference type="ARBA" id="ARBA00050547"/>
    </source>
</evidence>
<dbReference type="SUPFAM" id="SSF48179">
    <property type="entry name" value="6-phosphogluconate dehydrogenase C-terminal domain-like"/>
    <property type="match status" value="1"/>
</dbReference>
<gene>
    <name evidence="10 16" type="primary">proC</name>
    <name evidence="16" type="ORF">GCM10007876_10370</name>
</gene>
<keyword evidence="17" id="KW-1185">Reference proteome</keyword>
<dbReference type="InterPro" id="IPR008927">
    <property type="entry name" value="6-PGluconate_DH-like_C_sf"/>
</dbReference>
<dbReference type="PANTHER" id="PTHR11645:SF0">
    <property type="entry name" value="PYRROLINE-5-CARBOXYLATE REDUCTASE 3"/>
    <property type="match status" value="1"/>
</dbReference>
<feature type="binding site" evidence="12">
    <location>
        <begin position="9"/>
        <end position="14"/>
    </location>
    <ligand>
        <name>NADP(+)</name>
        <dbReference type="ChEBI" id="CHEBI:58349"/>
    </ligand>
</feature>
<dbReference type="SUPFAM" id="SSF51735">
    <property type="entry name" value="NAD(P)-binding Rossmann-fold domains"/>
    <property type="match status" value="1"/>
</dbReference>
<reference evidence="16" key="2">
    <citation type="submission" date="2023-01" db="EMBL/GenBank/DDBJ databases">
        <title>Draft genome sequence of Litoribrevibacter albus strain NBRC 110071.</title>
        <authorList>
            <person name="Sun Q."/>
            <person name="Mori K."/>
        </authorList>
    </citation>
    <scope>NUCLEOTIDE SEQUENCE</scope>
    <source>
        <strain evidence="16">NBRC 110071</strain>
    </source>
</reference>
<dbReference type="PANTHER" id="PTHR11645">
    <property type="entry name" value="PYRROLINE-5-CARBOXYLATE REDUCTASE"/>
    <property type="match status" value="1"/>
</dbReference>
<keyword evidence="3 10" id="KW-0963">Cytoplasm</keyword>
<evidence type="ECO:0000313" key="16">
    <source>
        <dbReference type="EMBL" id="GLQ30559.1"/>
    </source>
</evidence>
<keyword evidence="7 10" id="KW-0560">Oxidoreductase</keyword>
<dbReference type="Pfam" id="PF03807">
    <property type="entry name" value="F420_oxidored"/>
    <property type="match status" value="1"/>
</dbReference>
<dbReference type="InterPro" id="IPR053790">
    <property type="entry name" value="P5CR-like_CS"/>
</dbReference>
<name>A0AA37S989_9GAMM</name>